<keyword evidence="14" id="KW-1185">Reference proteome</keyword>
<dbReference type="PANTHER" id="PTHR21363:SF0">
    <property type="entry name" value="PREPHENATE DEHYDROGENASE [NADP(+)]"/>
    <property type="match status" value="1"/>
</dbReference>
<dbReference type="GO" id="GO:0006571">
    <property type="term" value="P:tyrosine biosynthetic process"/>
    <property type="evidence" value="ECO:0007669"/>
    <property type="project" value="UniProtKB-KW"/>
</dbReference>
<accession>A0A9X3RBU8</accession>
<dbReference type="Proteomes" id="UP001152173">
    <property type="component" value="Unassembled WGS sequence"/>
</dbReference>
<name>A0A9X3RBU8_9BACL</name>
<dbReference type="InterPro" id="IPR036291">
    <property type="entry name" value="NAD(P)-bd_dom_sf"/>
</dbReference>
<evidence type="ECO:0000256" key="6">
    <source>
        <dbReference type="ARBA" id="ARBA00022605"/>
    </source>
</evidence>
<dbReference type="NCBIfam" id="NF005107">
    <property type="entry name" value="PRK06545.1-5"/>
    <property type="match status" value="1"/>
</dbReference>
<keyword evidence="7 13" id="KW-0560">Oxidoreductase</keyword>
<dbReference type="Gene3D" id="3.40.50.720">
    <property type="entry name" value="NAD(P)-binding Rossmann-like Domain"/>
    <property type="match status" value="1"/>
</dbReference>
<comment type="pathway">
    <text evidence="1">Amino-acid biosynthesis; L-tyrosine biosynthesis; (4-hydroxyphenyl)pyruvate from prephenate (NAD(+) route): step 1/1.</text>
</comment>
<dbReference type="GO" id="GO:0008977">
    <property type="term" value="F:prephenate dehydrogenase (NAD+) activity"/>
    <property type="evidence" value="ECO:0007669"/>
    <property type="project" value="UniProtKB-EC"/>
</dbReference>
<dbReference type="PANTHER" id="PTHR21363">
    <property type="entry name" value="PREPHENATE DEHYDROGENASE"/>
    <property type="match status" value="1"/>
</dbReference>
<dbReference type="Gene3D" id="1.10.3660.10">
    <property type="entry name" value="6-phosphogluconate dehydrogenase C-terminal like domain"/>
    <property type="match status" value="1"/>
</dbReference>
<gene>
    <name evidence="13" type="ORF">M9R32_01105</name>
</gene>
<dbReference type="InterPro" id="IPR002912">
    <property type="entry name" value="ACT_dom"/>
</dbReference>
<reference evidence="13" key="1">
    <citation type="submission" date="2022-05" db="EMBL/GenBank/DDBJ databases">
        <authorList>
            <person name="Colautti A."/>
            <person name="Iacumin L."/>
        </authorList>
    </citation>
    <scope>NUCLEOTIDE SEQUENCE</scope>
    <source>
        <strain evidence="13">SK 55</strain>
    </source>
</reference>
<protein>
    <recommendedName>
        <fullName evidence="4">Prephenate dehydrogenase</fullName>
        <ecNumber evidence="3">1.3.1.12</ecNumber>
    </recommendedName>
</protein>
<dbReference type="Pfam" id="PF02153">
    <property type="entry name" value="PDH_N"/>
    <property type="match status" value="1"/>
</dbReference>
<dbReference type="SUPFAM" id="SSF48179">
    <property type="entry name" value="6-phosphogluconate dehydrogenase C-terminal domain-like"/>
    <property type="match status" value="1"/>
</dbReference>
<evidence type="ECO:0000313" key="13">
    <source>
        <dbReference type="EMBL" id="MCZ8535784.1"/>
    </source>
</evidence>
<evidence type="ECO:0000256" key="5">
    <source>
        <dbReference type="ARBA" id="ARBA00022498"/>
    </source>
</evidence>
<dbReference type="InterPro" id="IPR046826">
    <property type="entry name" value="PDH_N"/>
</dbReference>
<evidence type="ECO:0000256" key="7">
    <source>
        <dbReference type="ARBA" id="ARBA00023002"/>
    </source>
</evidence>
<dbReference type="GO" id="GO:0070403">
    <property type="term" value="F:NAD+ binding"/>
    <property type="evidence" value="ECO:0007669"/>
    <property type="project" value="InterPro"/>
</dbReference>
<dbReference type="PROSITE" id="PS51671">
    <property type="entry name" value="ACT"/>
    <property type="match status" value="1"/>
</dbReference>
<dbReference type="InterPro" id="IPR008927">
    <property type="entry name" value="6-PGluconate_DH-like_C_sf"/>
</dbReference>
<keyword evidence="8" id="KW-0520">NAD</keyword>
<comment type="caution">
    <text evidence="13">The sequence shown here is derived from an EMBL/GenBank/DDBJ whole genome shotgun (WGS) entry which is preliminary data.</text>
</comment>
<dbReference type="CDD" id="cd04909">
    <property type="entry name" value="ACT_PDH-BS"/>
    <property type="match status" value="1"/>
</dbReference>
<dbReference type="FunFam" id="1.10.3660.10:FF:000003">
    <property type="entry name" value="Prephenate dehydrogenase"/>
    <property type="match status" value="1"/>
</dbReference>
<keyword evidence="9" id="KW-0057">Aromatic amino acid biosynthesis</keyword>
<sequence>MTTHVLIVGLGLIGGSLALAIQKNPEVKVMGFDTDFHTVRKAKKLGVINDMALSLKDSAKMADIIVFATPVNATLQLMNEAQHWQLKKDVILSDTGSTKKIIMEKAKSLKKLGLTFIGGHPMAGSHKSGIEAAKAHLFENAYYMVTPLEHEEEEKILVLEKLLLPTKGKILRVTALEHDHMTAVVSHFPHLVAASLVHQLSSENEEYPFTRQLAAGGFRDITRIASSNPVMWRDITLQNRIELVNQLTKWQKEMDTVKTLLLQAEPSNIEHYFSRAKYVRDELPITSQGAMYSVFDLYVDVPDYPGVISEVTGILANHLISITNLRIVETREDVFGILVISFQTLEDRTKAASCIAEETIYETYIS</sequence>
<dbReference type="InterPro" id="IPR050812">
    <property type="entry name" value="Preph/Arog_dehydrog"/>
</dbReference>
<evidence type="ECO:0000259" key="11">
    <source>
        <dbReference type="PROSITE" id="PS51176"/>
    </source>
</evidence>
<dbReference type="Pfam" id="PF20463">
    <property type="entry name" value="PDH_C"/>
    <property type="match status" value="1"/>
</dbReference>
<keyword evidence="6" id="KW-0028">Amino-acid biosynthesis</keyword>
<comment type="catalytic activity">
    <reaction evidence="10">
        <text>prephenate + NAD(+) = 3-(4-hydroxyphenyl)pyruvate + CO2 + NADH</text>
        <dbReference type="Rhea" id="RHEA:13869"/>
        <dbReference type="ChEBI" id="CHEBI:16526"/>
        <dbReference type="ChEBI" id="CHEBI:29934"/>
        <dbReference type="ChEBI" id="CHEBI:36242"/>
        <dbReference type="ChEBI" id="CHEBI:57540"/>
        <dbReference type="ChEBI" id="CHEBI:57945"/>
        <dbReference type="EC" id="1.3.1.12"/>
    </reaction>
</comment>
<comment type="similarity">
    <text evidence="2">Belongs to the prephenate/arogenate dehydrogenase family.</text>
</comment>
<evidence type="ECO:0000259" key="12">
    <source>
        <dbReference type="PROSITE" id="PS51671"/>
    </source>
</evidence>
<dbReference type="PROSITE" id="PS51176">
    <property type="entry name" value="PDH_ADH"/>
    <property type="match status" value="1"/>
</dbReference>
<dbReference type="InterPro" id="IPR046825">
    <property type="entry name" value="PDH_C"/>
</dbReference>
<evidence type="ECO:0000256" key="1">
    <source>
        <dbReference type="ARBA" id="ARBA00005067"/>
    </source>
</evidence>
<dbReference type="Pfam" id="PF22629">
    <property type="entry name" value="ACT_AHAS_ss"/>
    <property type="match status" value="1"/>
</dbReference>
<dbReference type="SUPFAM" id="SSF51735">
    <property type="entry name" value="NAD(P)-binding Rossmann-fold domains"/>
    <property type="match status" value="1"/>
</dbReference>
<dbReference type="InterPro" id="IPR003099">
    <property type="entry name" value="Prephen_DH"/>
</dbReference>
<dbReference type="InterPro" id="IPR045865">
    <property type="entry name" value="ACT-like_dom_sf"/>
</dbReference>
<evidence type="ECO:0000256" key="9">
    <source>
        <dbReference type="ARBA" id="ARBA00023141"/>
    </source>
</evidence>
<feature type="domain" description="ACT" evidence="12">
    <location>
        <begin position="296"/>
        <end position="366"/>
    </location>
</feature>
<organism evidence="13 14">
    <name type="scientific">Paenisporosarcina quisquiliarum</name>
    <dbReference type="NCBI Taxonomy" id="365346"/>
    <lineage>
        <taxon>Bacteria</taxon>
        <taxon>Bacillati</taxon>
        <taxon>Bacillota</taxon>
        <taxon>Bacilli</taxon>
        <taxon>Bacillales</taxon>
        <taxon>Caryophanaceae</taxon>
        <taxon>Paenisporosarcina</taxon>
    </lineage>
</organism>
<dbReference type="EMBL" id="JAMKBJ010000001">
    <property type="protein sequence ID" value="MCZ8535784.1"/>
    <property type="molecule type" value="Genomic_DNA"/>
</dbReference>
<dbReference type="FunFam" id="3.40.50.720:FF:000208">
    <property type="entry name" value="Prephenate dehydrogenase"/>
    <property type="match status" value="1"/>
</dbReference>
<dbReference type="EC" id="1.3.1.12" evidence="3"/>
<evidence type="ECO:0000313" key="14">
    <source>
        <dbReference type="Proteomes" id="UP001152173"/>
    </source>
</evidence>
<dbReference type="RefSeq" id="WP_269924896.1">
    <property type="nucleotide sequence ID" value="NZ_JAMKBJ010000001.1"/>
</dbReference>
<dbReference type="GO" id="GO:0004665">
    <property type="term" value="F:prephenate dehydrogenase (NADP+) activity"/>
    <property type="evidence" value="ECO:0007669"/>
    <property type="project" value="InterPro"/>
</dbReference>
<keyword evidence="5" id="KW-0827">Tyrosine biosynthesis</keyword>
<evidence type="ECO:0000256" key="4">
    <source>
        <dbReference type="ARBA" id="ARBA00016891"/>
    </source>
</evidence>
<dbReference type="Gene3D" id="3.30.70.260">
    <property type="match status" value="1"/>
</dbReference>
<dbReference type="SUPFAM" id="SSF55021">
    <property type="entry name" value="ACT-like"/>
    <property type="match status" value="1"/>
</dbReference>
<evidence type="ECO:0000256" key="3">
    <source>
        <dbReference type="ARBA" id="ARBA00012068"/>
    </source>
</evidence>
<dbReference type="InterPro" id="IPR054480">
    <property type="entry name" value="AHAS_small-like_ACT"/>
</dbReference>
<evidence type="ECO:0000256" key="8">
    <source>
        <dbReference type="ARBA" id="ARBA00023027"/>
    </source>
</evidence>
<proteinExistence type="inferred from homology"/>
<evidence type="ECO:0000256" key="10">
    <source>
        <dbReference type="ARBA" id="ARBA00049260"/>
    </source>
</evidence>
<feature type="domain" description="Prephenate/arogenate dehydrogenase" evidence="11">
    <location>
        <begin position="3"/>
        <end position="291"/>
    </location>
</feature>
<dbReference type="AlphaFoldDB" id="A0A9X3RBU8"/>
<evidence type="ECO:0000256" key="2">
    <source>
        <dbReference type="ARBA" id="ARBA00007964"/>
    </source>
</evidence>